<dbReference type="Gene3D" id="3.30.1120.90">
    <property type="entry name" value="Nucleosome assembly protein"/>
    <property type="match status" value="1"/>
</dbReference>
<dbReference type="PANTHER" id="PTHR11875">
    <property type="entry name" value="TESTIS-SPECIFIC Y-ENCODED PROTEIN"/>
    <property type="match status" value="1"/>
</dbReference>
<name>A0A2T0FFY3_9ASCO</name>
<dbReference type="GO" id="GO:0006334">
    <property type="term" value="P:nucleosome assembly"/>
    <property type="evidence" value="ECO:0007669"/>
    <property type="project" value="InterPro"/>
</dbReference>
<proteinExistence type="inferred from homology"/>
<comment type="similarity">
    <text evidence="1 2">Belongs to the nucleosome assembly protein (NAP) family.</text>
</comment>
<organism evidence="3 4">
    <name type="scientific">Wickerhamiella sorbophila</name>
    <dbReference type="NCBI Taxonomy" id="45607"/>
    <lineage>
        <taxon>Eukaryota</taxon>
        <taxon>Fungi</taxon>
        <taxon>Dikarya</taxon>
        <taxon>Ascomycota</taxon>
        <taxon>Saccharomycotina</taxon>
        <taxon>Dipodascomycetes</taxon>
        <taxon>Dipodascales</taxon>
        <taxon>Trichomonascaceae</taxon>
        <taxon>Wickerhamiella</taxon>
    </lineage>
</organism>
<evidence type="ECO:0000256" key="2">
    <source>
        <dbReference type="RuleBase" id="RU003876"/>
    </source>
</evidence>
<dbReference type="Proteomes" id="UP000238350">
    <property type="component" value="Unassembled WGS sequence"/>
</dbReference>
<comment type="caution">
    <text evidence="3">The sequence shown here is derived from an EMBL/GenBank/DDBJ whole genome shotgun (WGS) entry which is preliminary data.</text>
</comment>
<keyword evidence="4" id="KW-1185">Reference proteome</keyword>
<reference evidence="3 4" key="1">
    <citation type="submission" date="2017-04" db="EMBL/GenBank/DDBJ databases">
        <title>Genome sequencing of [Candida] sorbophila.</title>
        <authorList>
            <person name="Ahn J.O."/>
        </authorList>
    </citation>
    <scope>NUCLEOTIDE SEQUENCE [LARGE SCALE GENOMIC DNA]</scope>
    <source>
        <strain evidence="3 4">DS02</strain>
    </source>
</reference>
<dbReference type="GeneID" id="36515270"/>
<dbReference type="OrthoDB" id="19419at2759"/>
<evidence type="ECO:0000313" key="3">
    <source>
        <dbReference type="EMBL" id="PRT53901.1"/>
    </source>
</evidence>
<evidence type="ECO:0000256" key="1">
    <source>
        <dbReference type="ARBA" id="ARBA00009947"/>
    </source>
</evidence>
<accession>A0A2T0FFY3</accession>
<dbReference type="EMBL" id="NDIQ01000001">
    <property type="protein sequence ID" value="PRT53901.1"/>
    <property type="molecule type" value="Genomic_DNA"/>
</dbReference>
<dbReference type="Pfam" id="PF00956">
    <property type="entry name" value="NAP"/>
    <property type="match status" value="1"/>
</dbReference>
<gene>
    <name evidence="3" type="ORF">B9G98_01521</name>
</gene>
<dbReference type="AlphaFoldDB" id="A0A2T0FFY3"/>
<dbReference type="SUPFAM" id="SSF143113">
    <property type="entry name" value="NAP-like"/>
    <property type="match status" value="1"/>
</dbReference>
<dbReference type="InterPro" id="IPR037231">
    <property type="entry name" value="NAP-like_sf"/>
</dbReference>
<dbReference type="InterPro" id="IPR002164">
    <property type="entry name" value="NAP_family"/>
</dbReference>
<dbReference type="STRING" id="45607.A0A2T0FFY3"/>
<dbReference type="RefSeq" id="XP_024663847.1">
    <property type="nucleotide sequence ID" value="XM_024808079.1"/>
</dbReference>
<evidence type="ECO:0000313" key="4">
    <source>
        <dbReference type="Proteomes" id="UP000238350"/>
    </source>
</evidence>
<sequence>MLTIDELVKEQNDAEERIFEYSLTLLKPIYEKRRVLVSTIPSFWTAVLEASELLAEYITYEDTEAIDSLREVHIDWDTDNVKNFTISLGFDENPYFESTVLKKSFEYNSEFQRHTSQKVDILWKQGKDLTKPRPGRDTSFFNWFAYEGKEEGDDDGAEIAQIIRDDLYPHALELYRNAQQDAIEPEYDISESGDEK</sequence>
<dbReference type="GO" id="GO:0005634">
    <property type="term" value="C:nucleus"/>
    <property type="evidence" value="ECO:0007669"/>
    <property type="project" value="InterPro"/>
</dbReference>
<protein>
    <submittedName>
        <fullName evidence="3">NAP1-related protein 2</fullName>
    </submittedName>
</protein>